<keyword evidence="2" id="KW-0229">DNA integration</keyword>
<sequence length="408" mass="45720">MRIIKSEVRRLRPPEPGTPAYKTGFALYWDDELPGFGVRITNAGVVSFVVQKRIKGRSHRITLGKFGVLSPELARREAYKFLQAIATGGDPIAARQQAKLEGFTLKEAVDLYRQSKALRPATVANLDKIPMYLDDWMPRPLARVTGEMVRQRHRRIGEERGEATANVVFRYFRAVWNYARATQKGATDAPVLGDCPTLRLSETDQWFSDKRRQRSIRPHQLPAWTAAVEALPNPLARDYLWFLLLTGCRAKEANSLTWADVDLEDASVLLRDTKNHTDHRLPLPPQLLERLRARKAERVGNVVFPTRSGNSPLRTGYQPSIKLVAEQSGVPFSPHDLRRTFASAAETLAIPAITLKKLLNHSSKADVTAGYVVLNVEALREPMRRIADYIEAASKAGGTVAPFQRKAG</sequence>
<dbReference type="Proteomes" id="UP000192923">
    <property type="component" value="Unassembled WGS sequence"/>
</dbReference>
<dbReference type="Gene3D" id="1.10.443.10">
    <property type="entry name" value="Intergrase catalytic core"/>
    <property type="match status" value="1"/>
</dbReference>
<protein>
    <recommendedName>
        <fullName evidence="4">Tyr recombinase domain-containing protein</fullName>
    </recommendedName>
</protein>
<dbReference type="EMBL" id="FXAM01000001">
    <property type="protein sequence ID" value="SMF96554.1"/>
    <property type="molecule type" value="Genomic_DNA"/>
</dbReference>
<dbReference type="STRING" id="1760988.SAMN02949497_3955"/>
<evidence type="ECO:0000256" key="3">
    <source>
        <dbReference type="ARBA" id="ARBA00023172"/>
    </source>
</evidence>
<dbReference type="InterPro" id="IPR002104">
    <property type="entry name" value="Integrase_catalytic"/>
</dbReference>
<dbReference type="GO" id="GO:0003677">
    <property type="term" value="F:DNA binding"/>
    <property type="evidence" value="ECO:0007669"/>
    <property type="project" value="InterPro"/>
</dbReference>
<dbReference type="AlphaFoldDB" id="A0A1Y6D8J8"/>
<organism evidence="5 6">
    <name type="scientific">Methylomagnum ishizawai</name>
    <dbReference type="NCBI Taxonomy" id="1760988"/>
    <lineage>
        <taxon>Bacteria</taxon>
        <taxon>Pseudomonadati</taxon>
        <taxon>Pseudomonadota</taxon>
        <taxon>Gammaproteobacteria</taxon>
        <taxon>Methylococcales</taxon>
        <taxon>Methylococcaceae</taxon>
        <taxon>Methylomagnum</taxon>
    </lineage>
</organism>
<dbReference type="Pfam" id="PF00589">
    <property type="entry name" value="Phage_integrase"/>
    <property type="match status" value="1"/>
</dbReference>
<name>A0A1Y6D8J8_9GAMM</name>
<dbReference type="InterPro" id="IPR011010">
    <property type="entry name" value="DNA_brk_join_enz"/>
</dbReference>
<accession>A0A1Y6D8J8</accession>
<gene>
    <name evidence="5" type="ORF">SAMN02949497_3955</name>
</gene>
<keyword evidence="3" id="KW-0233">DNA recombination</keyword>
<feature type="domain" description="Tyr recombinase" evidence="4">
    <location>
        <begin position="211"/>
        <end position="384"/>
    </location>
</feature>
<dbReference type="Pfam" id="PF13356">
    <property type="entry name" value="Arm-DNA-bind_3"/>
    <property type="match status" value="1"/>
</dbReference>
<dbReference type="Gene3D" id="3.30.160.390">
    <property type="entry name" value="Integrase, DNA-binding domain"/>
    <property type="match status" value="1"/>
</dbReference>
<dbReference type="RefSeq" id="WP_176225301.1">
    <property type="nucleotide sequence ID" value="NZ_FXAM01000001.1"/>
</dbReference>
<evidence type="ECO:0000259" key="4">
    <source>
        <dbReference type="PROSITE" id="PS51898"/>
    </source>
</evidence>
<dbReference type="InterPro" id="IPR025166">
    <property type="entry name" value="Integrase_DNA_bind_dom"/>
</dbReference>
<evidence type="ECO:0000313" key="5">
    <source>
        <dbReference type="EMBL" id="SMF96554.1"/>
    </source>
</evidence>
<dbReference type="InterPro" id="IPR050808">
    <property type="entry name" value="Phage_Integrase"/>
</dbReference>
<dbReference type="PROSITE" id="PS51898">
    <property type="entry name" value="TYR_RECOMBINASE"/>
    <property type="match status" value="1"/>
</dbReference>
<reference evidence="5 6" key="1">
    <citation type="submission" date="2016-12" db="EMBL/GenBank/DDBJ databases">
        <authorList>
            <person name="Song W.-J."/>
            <person name="Kurnit D.M."/>
        </authorList>
    </citation>
    <scope>NUCLEOTIDE SEQUENCE [LARGE SCALE GENOMIC DNA]</scope>
    <source>
        <strain evidence="5 6">175</strain>
    </source>
</reference>
<dbReference type="SUPFAM" id="SSF56349">
    <property type="entry name" value="DNA breaking-rejoining enzymes"/>
    <property type="match status" value="1"/>
</dbReference>
<dbReference type="InterPro" id="IPR038488">
    <property type="entry name" value="Integrase_DNA-bd_sf"/>
</dbReference>
<dbReference type="PANTHER" id="PTHR30629:SF2">
    <property type="entry name" value="PROPHAGE INTEGRASE INTS-RELATED"/>
    <property type="match status" value="1"/>
</dbReference>
<evidence type="ECO:0000313" key="6">
    <source>
        <dbReference type="Proteomes" id="UP000192923"/>
    </source>
</evidence>
<keyword evidence="6" id="KW-1185">Reference proteome</keyword>
<dbReference type="PANTHER" id="PTHR30629">
    <property type="entry name" value="PROPHAGE INTEGRASE"/>
    <property type="match status" value="1"/>
</dbReference>
<evidence type="ECO:0000256" key="2">
    <source>
        <dbReference type="ARBA" id="ARBA00022908"/>
    </source>
</evidence>
<dbReference type="GO" id="GO:0006310">
    <property type="term" value="P:DNA recombination"/>
    <property type="evidence" value="ECO:0007669"/>
    <property type="project" value="UniProtKB-KW"/>
</dbReference>
<comment type="similarity">
    <text evidence="1">Belongs to the 'phage' integrase family.</text>
</comment>
<dbReference type="GO" id="GO:0015074">
    <property type="term" value="P:DNA integration"/>
    <property type="evidence" value="ECO:0007669"/>
    <property type="project" value="UniProtKB-KW"/>
</dbReference>
<proteinExistence type="inferred from homology"/>
<evidence type="ECO:0000256" key="1">
    <source>
        <dbReference type="ARBA" id="ARBA00008857"/>
    </source>
</evidence>
<dbReference type="InterPro" id="IPR013762">
    <property type="entry name" value="Integrase-like_cat_sf"/>
</dbReference>